<dbReference type="AlphaFoldDB" id="A0A2T7FST5"/>
<dbReference type="GO" id="GO:0052621">
    <property type="term" value="F:diguanylate cyclase activity"/>
    <property type="evidence" value="ECO:0007669"/>
    <property type="project" value="UniProtKB-EC"/>
</dbReference>
<evidence type="ECO:0000313" key="5">
    <source>
        <dbReference type="EMBL" id="PVA05229.1"/>
    </source>
</evidence>
<dbReference type="EMBL" id="QCYG01000013">
    <property type="protein sequence ID" value="PVA05229.1"/>
    <property type="molecule type" value="Genomic_DNA"/>
</dbReference>
<dbReference type="OrthoDB" id="9812260at2"/>
<name>A0A2T7FST5_9RHOB</name>
<dbReference type="FunFam" id="3.30.70.270:FF:000001">
    <property type="entry name" value="Diguanylate cyclase domain protein"/>
    <property type="match status" value="1"/>
</dbReference>
<organism evidence="5 6">
    <name type="scientific">Thalassorhabdomicrobium marinisediminis</name>
    <dbReference type="NCBI Taxonomy" id="2170577"/>
    <lineage>
        <taxon>Bacteria</taxon>
        <taxon>Pseudomonadati</taxon>
        <taxon>Pseudomonadota</taxon>
        <taxon>Alphaproteobacteria</taxon>
        <taxon>Rhodobacterales</taxon>
        <taxon>Paracoccaceae</taxon>
        <taxon>Thalassorhabdomicrobium</taxon>
    </lineage>
</organism>
<dbReference type="EC" id="2.7.7.65" evidence="1"/>
<gene>
    <name evidence="5" type="ORF">DC363_16140</name>
</gene>
<reference evidence="5 6" key="1">
    <citation type="submission" date="2018-04" db="EMBL/GenBank/DDBJ databases">
        <title>Pelagivirga bohaiensis gen. nov., sp. nov., a bacterium isolated from the Bohai Sea.</title>
        <authorList>
            <person name="Ji X."/>
        </authorList>
    </citation>
    <scope>NUCLEOTIDE SEQUENCE [LARGE SCALE GENOMIC DNA]</scope>
    <source>
        <strain evidence="5 6">BH-SD16</strain>
    </source>
</reference>
<dbReference type="SMART" id="SM00267">
    <property type="entry name" value="GGDEF"/>
    <property type="match status" value="1"/>
</dbReference>
<dbReference type="PROSITE" id="PS50887">
    <property type="entry name" value="GGDEF"/>
    <property type="match status" value="1"/>
</dbReference>
<keyword evidence="3" id="KW-1133">Transmembrane helix</keyword>
<evidence type="ECO:0000256" key="1">
    <source>
        <dbReference type="ARBA" id="ARBA00012528"/>
    </source>
</evidence>
<dbReference type="InterPro" id="IPR043128">
    <property type="entry name" value="Rev_trsase/Diguanyl_cyclase"/>
</dbReference>
<feature type="transmembrane region" description="Helical" evidence="3">
    <location>
        <begin position="50"/>
        <end position="70"/>
    </location>
</feature>
<dbReference type="Gene3D" id="3.30.70.270">
    <property type="match status" value="1"/>
</dbReference>
<feature type="transmembrane region" description="Helical" evidence="3">
    <location>
        <begin position="12"/>
        <end position="30"/>
    </location>
</feature>
<dbReference type="PANTHER" id="PTHR45138:SF9">
    <property type="entry name" value="DIGUANYLATE CYCLASE DGCM-RELATED"/>
    <property type="match status" value="1"/>
</dbReference>
<dbReference type="NCBIfam" id="TIGR00254">
    <property type="entry name" value="GGDEF"/>
    <property type="match status" value="1"/>
</dbReference>
<dbReference type="RefSeq" id="WP_108642197.1">
    <property type="nucleotide sequence ID" value="NZ_QCYG01000013.1"/>
</dbReference>
<evidence type="ECO:0000259" key="4">
    <source>
        <dbReference type="PROSITE" id="PS50887"/>
    </source>
</evidence>
<feature type="domain" description="GGDEF" evidence="4">
    <location>
        <begin position="108"/>
        <end position="243"/>
    </location>
</feature>
<sequence>MEKLVDVIAPTNLTNFLVKSFILVSVYTATHVTVTQAVATRVDDTLHTQVLLTFLIGAPFSLFVMSIMSVQRRLKSRLRRLAETDALTGLRNRAQFLKVAALHLGGDQPVAALMIDLDHFKAINDRYGHYVGDLTLQQVARHLQTSVRASDIVGRLGGEEFAVVLPNTMVETAQHVAKRICRPVRVQITDADGKPQGALEVTMSVGGVMNLPGKSLIDLLKQADDAMYQAKHSGRARVVFYDSTSPTQLAG</sequence>
<comment type="caution">
    <text evidence="5">The sequence shown here is derived from an EMBL/GenBank/DDBJ whole genome shotgun (WGS) entry which is preliminary data.</text>
</comment>
<evidence type="ECO:0000256" key="2">
    <source>
        <dbReference type="ARBA" id="ARBA00034247"/>
    </source>
</evidence>
<dbReference type="InterPro" id="IPR050469">
    <property type="entry name" value="Diguanylate_Cyclase"/>
</dbReference>
<protein>
    <recommendedName>
        <fullName evidence="1">diguanylate cyclase</fullName>
        <ecNumber evidence="1">2.7.7.65</ecNumber>
    </recommendedName>
</protein>
<dbReference type="SUPFAM" id="SSF55073">
    <property type="entry name" value="Nucleotide cyclase"/>
    <property type="match status" value="1"/>
</dbReference>
<accession>A0A2T7FST5</accession>
<dbReference type="Proteomes" id="UP000244817">
    <property type="component" value="Unassembled WGS sequence"/>
</dbReference>
<dbReference type="Pfam" id="PF00990">
    <property type="entry name" value="GGDEF"/>
    <property type="match status" value="1"/>
</dbReference>
<dbReference type="InterPro" id="IPR029787">
    <property type="entry name" value="Nucleotide_cyclase"/>
</dbReference>
<dbReference type="PANTHER" id="PTHR45138">
    <property type="entry name" value="REGULATORY COMPONENTS OF SENSORY TRANSDUCTION SYSTEM"/>
    <property type="match status" value="1"/>
</dbReference>
<dbReference type="InterPro" id="IPR000160">
    <property type="entry name" value="GGDEF_dom"/>
</dbReference>
<proteinExistence type="predicted"/>
<keyword evidence="3" id="KW-0812">Transmembrane</keyword>
<evidence type="ECO:0000313" key="6">
    <source>
        <dbReference type="Proteomes" id="UP000244817"/>
    </source>
</evidence>
<keyword evidence="6" id="KW-1185">Reference proteome</keyword>
<evidence type="ECO:0000256" key="3">
    <source>
        <dbReference type="SAM" id="Phobius"/>
    </source>
</evidence>
<keyword evidence="3" id="KW-0472">Membrane</keyword>
<comment type="catalytic activity">
    <reaction evidence="2">
        <text>2 GTP = 3',3'-c-di-GMP + 2 diphosphate</text>
        <dbReference type="Rhea" id="RHEA:24898"/>
        <dbReference type="ChEBI" id="CHEBI:33019"/>
        <dbReference type="ChEBI" id="CHEBI:37565"/>
        <dbReference type="ChEBI" id="CHEBI:58805"/>
        <dbReference type="EC" id="2.7.7.65"/>
    </reaction>
</comment>
<dbReference type="CDD" id="cd01949">
    <property type="entry name" value="GGDEF"/>
    <property type="match status" value="1"/>
</dbReference>